<dbReference type="EMBL" id="VWPH01000004">
    <property type="protein sequence ID" value="KAA5834962.1"/>
    <property type="molecule type" value="Genomic_DNA"/>
</dbReference>
<dbReference type="OrthoDB" id="3318646at2"/>
<keyword evidence="7 13" id="KW-0808">Transferase</keyword>
<evidence type="ECO:0000256" key="8">
    <source>
        <dbReference type="ARBA" id="ARBA00023315"/>
    </source>
</evidence>
<name>A0A5M7BZ33_SACHI</name>
<dbReference type="InterPro" id="IPR031641">
    <property type="entry name" value="PapA_C"/>
</dbReference>
<evidence type="ECO:0000256" key="5">
    <source>
        <dbReference type="ARBA" id="ARBA00012866"/>
    </source>
</evidence>
<evidence type="ECO:0000256" key="9">
    <source>
        <dbReference type="ARBA" id="ARBA00030465"/>
    </source>
</evidence>
<sequence length="415" mass="44153">MTETTSLAPPVRCLSPTESWYTGLGAYVGYVMEASGHLDVPALSAALQAIRRAYPVLAARLRSVAGHQVLVAGDDSPPEVGVRDGDIAEPLAGFDVDPHDALSAVHVVRDGDRAAVALVVHHAIADGHHGLAVLEAFWSSYTDIVEGRPADLGTRGYPDAVEKILADRGIGDYAYPDPPTGEPAAPAPADLPAFANRFVRCDVDTASLLDLGHRAKLTLNALVSAAIIRAEAAERERSISEIPYFITVDMRKRLSPPVETTAGTNVLSFVGFTAAEDTETDLLGLARAVATRLPEALDEGTSIRRTAMEIRGFLDHLTGPSTPGSVLTSNIGTIPALRSPAGLTLERFRGSLYNKVQDASLLSPVRSDSTYLYEIYSYRGRTTVEALVGDPAQHESAQRKIALIESMLTALPDVG</sequence>
<evidence type="ECO:0000256" key="10">
    <source>
        <dbReference type="ARBA" id="ARBA00032317"/>
    </source>
</evidence>
<evidence type="ECO:0000256" key="3">
    <source>
        <dbReference type="ARBA" id="ARBA00001907"/>
    </source>
</evidence>
<protein>
    <recommendedName>
        <fullName evidence="6">Phthiocerol/phthiodiolone dimycocerosyl transferase</fullName>
        <ecNumber evidence="5">2.3.1.282</ecNumber>
    </recommendedName>
    <alternativeName>
        <fullName evidence="11">Acyltransferase PapA5</fullName>
    </alternativeName>
    <alternativeName>
        <fullName evidence="9">Phthiocerol/phthiodiolone O-acyltransferase</fullName>
    </alternativeName>
    <alternativeName>
        <fullName evidence="10">Polyketide synthase-associated protein A5</fullName>
    </alternativeName>
</protein>
<evidence type="ECO:0000256" key="2">
    <source>
        <dbReference type="ARBA" id="ARBA00000625"/>
    </source>
</evidence>
<proteinExistence type="inferred from homology"/>
<comment type="catalytic activity">
    <reaction evidence="1">
        <text>2 a mycocerosyl-[mycocerosic acid synthase] + a phthiocerol = a dimycocerosyl phthiocerol + 2 holo-[mycocerosic acid synthase].</text>
        <dbReference type="EC" id="2.3.1.282"/>
    </reaction>
</comment>
<dbReference type="InterPro" id="IPR023213">
    <property type="entry name" value="CAT-like_dom_sf"/>
</dbReference>
<reference evidence="13 14" key="1">
    <citation type="submission" date="2019-09" db="EMBL/GenBank/DDBJ databases">
        <title>Draft genome sequence of the thermophilic Saccharopolyspora hirsuta VKM Ac-666T.</title>
        <authorList>
            <person name="Lobastova T.G."/>
            <person name="Fokina V."/>
            <person name="Bragin E.Y."/>
            <person name="Shtratnikova V.Y."/>
            <person name="Starodumova I.P."/>
            <person name="Tarlachkov S.V."/>
            <person name="Donova M.V."/>
        </authorList>
    </citation>
    <scope>NUCLEOTIDE SEQUENCE [LARGE SCALE GENOMIC DNA]</scope>
    <source>
        <strain evidence="13 14">VKM Ac-666</strain>
    </source>
</reference>
<feature type="domain" description="Phthiocerol/phthiodiolone dimycocerosyl transferase C-terminal" evidence="12">
    <location>
        <begin position="204"/>
        <end position="386"/>
    </location>
</feature>
<keyword evidence="8 13" id="KW-0012">Acyltransferase</keyword>
<keyword evidence="14" id="KW-1185">Reference proteome</keyword>
<dbReference type="SUPFAM" id="SSF52777">
    <property type="entry name" value="CoA-dependent acyltransferases"/>
    <property type="match status" value="2"/>
</dbReference>
<evidence type="ECO:0000256" key="4">
    <source>
        <dbReference type="ARBA" id="ARBA00006558"/>
    </source>
</evidence>
<comment type="catalytic activity">
    <reaction evidence="2">
        <text>2 a mycocerosyl-[mycocerosic acid synthase] + a phenolphthiocerol = a dimycocerosyl phenolphthiocerol + 2 holo-[mycocerosic acid synthase].</text>
        <dbReference type="EC" id="2.3.1.282"/>
    </reaction>
</comment>
<evidence type="ECO:0000313" key="14">
    <source>
        <dbReference type="Proteomes" id="UP000323946"/>
    </source>
</evidence>
<dbReference type="Proteomes" id="UP000323946">
    <property type="component" value="Unassembled WGS sequence"/>
</dbReference>
<gene>
    <name evidence="13" type="ORF">F1721_09105</name>
</gene>
<dbReference type="Pfam" id="PF16911">
    <property type="entry name" value="PapA_C"/>
    <property type="match status" value="1"/>
</dbReference>
<comment type="caution">
    <text evidence="13">The sequence shown here is derived from an EMBL/GenBank/DDBJ whole genome shotgun (WGS) entry which is preliminary data.</text>
</comment>
<comment type="catalytic activity">
    <reaction evidence="3">
        <text>2 a mycocerosyl-[mycocerosic acid synthase] + a phthiodiolone = a dimycocerosyl phthiodiolone + 2 holo-[mycocerosic acid synthase].</text>
        <dbReference type="EC" id="2.3.1.282"/>
    </reaction>
</comment>
<evidence type="ECO:0000259" key="12">
    <source>
        <dbReference type="Pfam" id="PF16911"/>
    </source>
</evidence>
<evidence type="ECO:0000256" key="1">
    <source>
        <dbReference type="ARBA" id="ARBA00000026"/>
    </source>
</evidence>
<dbReference type="GO" id="GO:0016746">
    <property type="term" value="F:acyltransferase activity"/>
    <property type="evidence" value="ECO:0007669"/>
    <property type="project" value="UniProtKB-KW"/>
</dbReference>
<comment type="similarity">
    <text evidence="4">Belongs to the acyltransferase PapA5 family.</text>
</comment>
<dbReference type="RefSeq" id="WP_150066158.1">
    <property type="nucleotide sequence ID" value="NZ_VWPH01000004.1"/>
</dbReference>
<dbReference type="SMR" id="A0A5M7BZ33"/>
<dbReference type="EC" id="2.3.1.282" evidence="5"/>
<evidence type="ECO:0000256" key="7">
    <source>
        <dbReference type="ARBA" id="ARBA00022679"/>
    </source>
</evidence>
<evidence type="ECO:0000313" key="13">
    <source>
        <dbReference type="EMBL" id="KAA5834962.1"/>
    </source>
</evidence>
<dbReference type="AlphaFoldDB" id="A0A5M7BZ33"/>
<organism evidence="13 14">
    <name type="scientific">Saccharopolyspora hirsuta</name>
    <dbReference type="NCBI Taxonomy" id="1837"/>
    <lineage>
        <taxon>Bacteria</taxon>
        <taxon>Bacillati</taxon>
        <taxon>Actinomycetota</taxon>
        <taxon>Actinomycetes</taxon>
        <taxon>Pseudonocardiales</taxon>
        <taxon>Pseudonocardiaceae</taxon>
        <taxon>Saccharopolyspora</taxon>
    </lineage>
</organism>
<evidence type="ECO:0000256" key="6">
    <source>
        <dbReference type="ARBA" id="ARBA00013449"/>
    </source>
</evidence>
<dbReference type="Gene3D" id="3.30.559.10">
    <property type="entry name" value="Chloramphenicol acetyltransferase-like domain"/>
    <property type="match status" value="1"/>
</dbReference>
<accession>A0A5M7BZ33</accession>
<evidence type="ECO:0000256" key="11">
    <source>
        <dbReference type="ARBA" id="ARBA00033407"/>
    </source>
</evidence>
<dbReference type="Gene3D" id="3.30.559.30">
    <property type="entry name" value="Nonribosomal peptide synthetase, condensation domain"/>
    <property type="match status" value="1"/>
</dbReference>